<evidence type="ECO:0000313" key="1">
    <source>
        <dbReference type="Proteomes" id="UP000887575"/>
    </source>
</evidence>
<dbReference type="AlphaFoldDB" id="A0AAF3F9Z4"/>
<organism evidence="1 2">
    <name type="scientific">Mesorhabditis belari</name>
    <dbReference type="NCBI Taxonomy" id="2138241"/>
    <lineage>
        <taxon>Eukaryota</taxon>
        <taxon>Metazoa</taxon>
        <taxon>Ecdysozoa</taxon>
        <taxon>Nematoda</taxon>
        <taxon>Chromadorea</taxon>
        <taxon>Rhabditida</taxon>
        <taxon>Rhabditina</taxon>
        <taxon>Rhabditomorpha</taxon>
        <taxon>Rhabditoidea</taxon>
        <taxon>Rhabditidae</taxon>
        <taxon>Mesorhabditinae</taxon>
        <taxon>Mesorhabditis</taxon>
    </lineage>
</organism>
<evidence type="ECO:0000313" key="2">
    <source>
        <dbReference type="WBParaSite" id="MBELARI_LOCUS3716"/>
    </source>
</evidence>
<keyword evidence="1" id="KW-1185">Reference proteome</keyword>
<dbReference type="Proteomes" id="UP000887575">
    <property type="component" value="Unassembled WGS sequence"/>
</dbReference>
<sequence length="249" mass="28693">MKIGGRKGRTVLLTDGKGYTQRTNPNHRTDFTVQDVQGLAKISKRNQLKTCLGDDHKAHKYLKNMSPRDQARVNNVFEGAAGYDRDTVRIAERLAEQLGIPETEPGKFMSLVEVVAAERKSGRRLNFNDPSTFSRFLNDINIDVKKIGNIVARKQLKFVDDYLALYHYRKHGEEFMTHCSLQFYLGELPSKVVNQGKLVDVCEMNMMAQNGVQEVIHQKTYYLPNDEMCVPAMRSINKEFRSQRLHHWM</sequence>
<dbReference type="WBParaSite" id="MBELARI_LOCUS3716">
    <property type="protein sequence ID" value="MBELARI_LOCUS3716"/>
    <property type="gene ID" value="MBELARI_LOCUS3716"/>
</dbReference>
<proteinExistence type="predicted"/>
<name>A0AAF3F9Z4_9BILA</name>
<protein>
    <submittedName>
        <fullName evidence="2">Uncharacterized protein</fullName>
    </submittedName>
</protein>
<accession>A0AAF3F9Z4</accession>
<reference evidence="2" key="1">
    <citation type="submission" date="2024-02" db="UniProtKB">
        <authorList>
            <consortium name="WormBaseParasite"/>
        </authorList>
    </citation>
    <scope>IDENTIFICATION</scope>
</reference>